<evidence type="ECO:0000259" key="2">
    <source>
        <dbReference type="Pfam" id="PF02638"/>
    </source>
</evidence>
<sequence length="383" mass="44129">MTKIAIRGVWLTNTDSSVLSSQETIVEAIEFLAKMGFNVVFPVVWNKAATLYPSKVMQQTFGWEIDSRYQGRDPLAEIVNAAHEVNIKVIPWFEYGFASSYNLNGGKLIQKKPEWGACDCRGNLLKKNGFEWLNTLNPEVQDFILSLILEVVRNYDIDGIQGDDRLPALPCEGGYDSMTVQLYYKQFGTNPPSNPKDKKWLQWRADILTEFLSRLYGEVKSVNSHLLVSMAPNIHHWGFQEYLQDSETWLKKEVVDIIHPQLYRRDFLAYKCAIDKLLAQQFRGQNKLKLAPGILMKVGSYLISSENLIKMIEYNRYCGVLGEVFFFYEGLRKNNDALAKVLYSHGYSETARFPTLSELKDNPVNHSVRKKKINLLKLWENIF</sequence>
<proteinExistence type="predicted"/>
<dbReference type="Gene3D" id="3.20.20.80">
    <property type="entry name" value="Glycosidases"/>
    <property type="match status" value="1"/>
</dbReference>
<dbReference type="SUPFAM" id="SSF51445">
    <property type="entry name" value="(Trans)glycosidases"/>
    <property type="match status" value="1"/>
</dbReference>
<dbReference type="InterPro" id="IPR017853">
    <property type="entry name" value="GH"/>
</dbReference>
<organism evidence="4 5">
    <name type="scientific">Mastigocoleus testarum BC008</name>
    <dbReference type="NCBI Taxonomy" id="371196"/>
    <lineage>
        <taxon>Bacteria</taxon>
        <taxon>Bacillati</taxon>
        <taxon>Cyanobacteriota</taxon>
        <taxon>Cyanophyceae</taxon>
        <taxon>Nostocales</taxon>
        <taxon>Hapalosiphonaceae</taxon>
        <taxon>Mastigocoleus</taxon>
    </lineage>
</organism>
<feature type="domain" description="Glycosyl hydrolase-like 10" evidence="2">
    <location>
        <begin position="6"/>
        <end position="281"/>
    </location>
</feature>
<comment type="caution">
    <text evidence="4">The sequence shown here is derived from an EMBL/GenBank/DDBJ whole genome shotgun (WGS) entry which is preliminary data.</text>
</comment>
<dbReference type="PANTHER" id="PTHR43405">
    <property type="entry name" value="GLYCOSYL HYDROLASE DIGH"/>
    <property type="match status" value="1"/>
</dbReference>
<dbReference type="EMBL" id="LMTZ01000109">
    <property type="protein sequence ID" value="KST65326.1"/>
    <property type="molecule type" value="Genomic_DNA"/>
</dbReference>
<protein>
    <recommendedName>
        <fullName evidence="2">Glycosyl hydrolase-like 10 domain-containing protein</fullName>
    </recommendedName>
</protein>
<keyword evidence="5" id="KW-1185">Reference proteome</keyword>
<accession>A0A0V7ZLT4</accession>
<evidence type="ECO:0000313" key="5">
    <source>
        <dbReference type="Proteomes" id="UP000053372"/>
    </source>
</evidence>
<dbReference type="PANTHER" id="PTHR43405:SF1">
    <property type="entry name" value="GLYCOSYL HYDROLASE DIGH"/>
    <property type="match status" value="1"/>
</dbReference>
<reference evidence="4 5" key="1">
    <citation type="journal article" date="2015" name="Genome Announc.">
        <title>Draft Genome of the Euendolithic (true boring) Cyanobacterium Mastigocoleus testarum strain BC008.</title>
        <authorList>
            <person name="Guida B.S."/>
            <person name="Garcia-Pichel F."/>
        </authorList>
    </citation>
    <scope>NUCLEOTIDE SEQUENCE [LARGE SCALE GENOMIC DNA]</scope>
    <source>
        <strain evidence="4 5">BC008</strain>
    </source>
</reference>
<keyword evidence="1" id="KW-0732">Signal</keyword>
<evidence type="ECO:0000313" key="3">
    <source>
        <dbReference type="EMBL" id="KST65326.1"/>
    </source>
</evidence>
<dbReference type="AlphaFoldDB" id="A0A0V7ZLT4"/>
<evidence type="ECO:0000313" key="4">
    <source>
        <dbReference type="EMBL" id="KST65620.1"/>
    </source>
</evidence>
<evidence type="ECO:0000256" key="1">
    <source>
        <dbReference type="ARBA" id="ARBA00022729"/>
    </source>
</evidence>
<dbReference type="Proteomes" id="UP000053372">
    <property type="component" value="Unassembled WGS sequence"/>
</dbReference>
<dbReference type="OrthoDB" id="503979at2"/>
<dbReference type="EMBL" id="LMTZ01000106">
    <property type="protein sequence ID" value="KST65620.1"/>
    <property type="molecule type" value="Genomic_DNA"/>
</dbReference>
<dbReference type="RefSeq" id="WP_027841467.1">
    <property type="nucleotide sequence ID" value="NZ_LMTZ01000106.1"/>
</dbReference>
<gene>
    <name evidence="3" type="ORF">BC008_21255</name>
    <name evidence="4" type="ORF">BC008_21830</name>
</gene>
<dbReference type="InterPro" id="IPR052177">
    <property type="entry name" value="Divisome_Glycosyl_Hydrolase"/>
</dbReference>
<dbReference type="InterPro" id="IPR003790">
    <property type="entry name" value="GHL10"/>
</dbReference>
<dbReference type="Pfam" id="PF02638">
    <property type="entry name" value="GHL10"/>
    <property type="match status" value="1"/>
</dbReference>
<name>A0A0V7ZLT4_9CYAN</name>